<evidence type="ECO:0000259" key="3">
    <source>
        <dbReference type="Pfam" id="PF01494"/>
    </source>
</evidence>
<dbReference type="Pfam" id="PF01494">
    <property type="entry name" value="FAD_binding_3"/>
    <property type="match status" value="1"/>
</dbReference>
<dbReference type="PANTHER" id="PTHR13789">
    <property type="entry name" value="MONOOXYGENASE"/>
    <property type="match status" value="1"/>
</dbReference>
<dbReference type="Proteomes" id="UP000238356">
    <property type="component" value="Unassembled WGS sequence"/>
</dbReference>
<dbReference type="InterPro" id="IPR002938">
    <property type="entry name" value="FAD-bd"/>
</dbReference>
<dbReference type="InterPro" id="IPR036188">
    <property type="entry name" value="FAD/NAD-bd_sf"/>
</dbReference>
<gene>
    <name evidence="4" type="ORF">C5F51_07445</name>
</gene>
<name>A0A2S6ACC9_9NOCA</name>
<keyword evidence="1" id="KW-0560">Oxidoreductase</keyword>
<dbReference type="PRINTS" id="PR00420">
    <property type="entry name" value="RNGMNOXGNASE"/>
</dbReference>
<evidence type="ECO:0000256" key="2">
    <source>
        <dbReference type="ARBA" id="ARBA00023033"/>
    </source>
</evidence>
<organism evidence="4 5">
    <name type="scientific">Nocardia nova</name>
    <dbReference type="NCBI Taxonomy" id="37330"/>
    <lineage>
        <taxon>Bacteria</taxon>
        <taxon>Bacillati</taxon>
        <taxon>Actinomycetota</taxon>
        <taxon>Actinomycetes</taxon>
        <taxon>Mycobacteriales</taxon>
        <taxon>Nocardiaceae</taxon>
        <taxon>Nocardia</taxon>
    </lineage>
</organism>
<evidence type="ECO:0000313" key="4">
    <source>
        <dbReference type="EMBL" id="PPJ31388.1"/>
    </source>
</evidence>
<dbReference type="AlphaFoldDB" id="A0A2S6ACC9"/>
<dbReference type="GO" id="GO:0071949">
    <property type="term" value="F:FAD binding"/>
    <property type="evidence" value="ECO:0007669"/>
    <property type="project" value="InterPro"/>
</dbReference>
<comment type="caution">
    <text evidence="4">The sequence shown here is derived from an EMBL/GenBank/DDBJ whole genome shotgun (WGS) entry which is preliminary data.</text>
</comment>
<evidence type="ECO:0000256" key="1">
    <source>
        <dbReference type="ARBA" id="ARBA00023002"/>
    </source>
</evidence>
<evidence type="ECO:0000313" key="5">
    <source>
        <dbReference type="Proteomes" id="UP000238356"/>
    </source>
</evidence>
<dbReference type="GO" id="GO:0004497">
    <property type="term" value="F:monooxygenase activity"/>
    <property type="evidence" value="ECO:0007669"/>
    <property type="project" value="UniProtKB-KW"/>
</dbReference>
<sequence>MLRCAWHSGQVPVPADGRRHDNAGRSQDMVSVIGGGIAGSCLAGGLARQGHRVALYEQQRPGPGAGAFLFIDGRGHDAMEAMGVDRSALHEVSYPLAGLDYEDSRGRRSEMPSRGHRFWLRRNLMGVLSEFVARSGADLRYGEPITEVTVSDDDHTIRRGSDVVTTEELLIGADGIDSVVRAALEPARTPVYAGDVVLYGMTGTPLDPPPPTTPAVLHFFAEVAEDGSAGSTFGHIWRPEDPTALWFVRIPRDPLPGTRDDIGMRPVDEWAETVLAATPSSRALVSAFLSRTELVHVSNARNVPLEGARAPQDSVILIGDADHAITPAAGVGARDALEDARAVYDAIVGTASPAEAMTQRRTQIVIDRETAQRARRR</sequence>
<accession>A0A2S6ACC9</accession>
<reference evidence="4 5" key="1">
    <citation type="submission" date="2018-02" db="EMBL/GenBank/DDBJ databases">
        <title>8 Nocardia nova and 1 Nocardia cyriacigeorgica strain used for evolution to TMP-SMX.</title>
        <authorList>
            <person name="Mehta H."/>
            <person name="Weng J."/>
            <person name="Shamoo Y."/>
        </authorList>
    </citation>
    <scope>NUCLEOTIDE SEQUENCE [LARGE SCALE GENOMIC DNA]</scope>
    <source>
        <strain evidence="4 5">BAA2227</strain>
    </source>
</reference>
<keyword evidence="5" id="KW-1185">Reference proteome</keyword>
<dbReference type="InterPro" id="IPR050493">
    <property type="entry name" value="FAD-dep_Monooxygenase_BioMet"/>
</dbReference>
<keyword evidence="2" id="KW-0503">Monooxygenase</keyword>
<dbReference type="Gene3D" id="3.50.50.60">
    <property type="entry name" value="FAD/NAD(P)-binding domain"/>
    <property type="match status" value="1"/>
</dbReference>
<dbReference type="PANTHER" id="PTHR13789:SF309">
    <property type="entry name" value="PUTATIVE (AFU_ORTHOLOGUE AFUA_6G14510)-RELATED"/>
    <property type="match status" value="1"/>
</dbReference>
<dbReference type="SUPFAM" id="SSF51905">
    <property type="entry name" value="FAD/NAD(P)-binding domain"/>
    <property type="match status" value="1"/>
</dbReference>
<protein>
    <recommendedName>
        <fullName evidence="3">FAD-binding domain-containing protein</fullName>
    </recommendedName>
</protein>
<dbReference type="EMBL" id="PSZD01000003">
    <property type="protein sequence ID" value="PPJ31388.1"/>
    <property type="molecule type" value="Genomic_DNA"/>
</dbReference>
<proteinExistence type="predicted"/>
<feature type="domain" description="FAD-binding" evidence="3">
    <location>
        <begin position="30"/>
        <end position="345"/>
    </location>
</feature>